<dbReference type="EMBL" id="JAPFFJ010000002">
    <property type="protein sequence ID" value="KAJ6433357.1"/>
    <property type="molecule type" value="Genomic_DNA"/>
</dbReference>
<sequence>MLEMNNYKKYFYGLLPCLVYSNRQPIKAGTLRDAAGRSGRLGISSRQFDRGLGSENKSARKGQPSSSSTHARKIQKVIVLT</sequence>
<reference evidence="2 3" key="1">
    <citation type="journal article" date="2023" name="Int. J. Mol. Sci.">
        <title>De Novo Assembly and Annotation of 11 Diverse Shrub Willow (Salix) Genomes Reveals Novel Gene Organization in Sex-Linked Regions.</title>
        <authorList>
            <person name="Hyden B."/>
            <person name="Feng K."/>
            <person name="Yates T.B."/>
            <person name="Jawdy S."/>
            <person name="Cereghino C."/>
            <person name="Smart L.B."/>
            <person name="Muchero W."/>
        </authorList>
    </citation>
    <scope>NUCLEOTIDE SEQUENCE [LARGE SCALE GENOMIC DNA]</scope>
    <source>
        <tissue evidence="2">Shoot tip</tissue>
    </source>
</reference>
<feature type="region of interest" description="Disordered" evidence="1">
    <location>
        <begin position="44"/>
        <end position="71"/>
    </location>
</feature>
<proteinExistence type="predicted"/>
<protein>
    <submittedName>
        <fullName evidence="2">Uncharacterized protein</fullName>
    </submittedName>
</protein>
<evidence type="ECO:0000256" key="1">
    <source>
        <dbReference type="SAM" id="MobiDB-lite"/>
    </source>
</evidence>
<comment type="caution">
    <text evidence="2">The sequence shown here is derived from an EMBL/GenBank/DDBJ whole genome shotgun (WGS) entry which is preliminary data.</text>
</comment>
<keyword evidence="3" id="KW-1185">Reference proteome</keyword>
<accession>A0AAD6L3E0</accession>
<organism evidence="2 3">
    <name type="scientific">Salix udensis</name>
    <dbReference type="NCBI Taxonomy" id="889485"/>
    <lineage>
        <taxon>Eukaryota</taxon>
        <taxon>Viridiplantae</taxon>
        <taxon>Streptophyta</taxon>
        <taxon>Embryophyta</taxon>
        <taxon>Tracheophyta</taxon>
        <taxon>Spermatophyta</taxon>
        <taxon>Magnoliopsida</taxon>
        <taxon>eudicotyledons</taxon>
        <taxon>Gunneridae</taxon>
        <taxon>Pentapetalae</taxon>
        <taxon>rosids</taxon>
        <taxon>fabids</taxon>
        <taxon>Malpighiales</taxon>
        <taxon>Salicaceae</taxon>
        <taxon>Saliceae</taxon>
        <taxon>Salix</taxon>
    </lineage>
</organism>
<gene>
    <name evidence="2" type="ORF">OIU84_017116</name>
</gene>
<evidence type="ECO:0000313" key="3">
    <source>
        <dbReference type="Proteomes" id="UP001162972"/>
    </source>
</evidence>
<dbReference type="Proteomes" id="UP001162972">
    <property type="component" value="Chromosome 13"/>
</dbReference>
<name>A0AAD6L3E0_9ROSI</name>
<dbReference type="AlphaFoldDB" id="A0AAD6L3E0"/>
<evidence type="ECO:0000313" key="2">
    <source>
        <dbReference type="EMBL" id="KAJ6433357.1"/>
    </source>
</evidence>